<name>A0A917MZ06_9BACT</name>
<keyword evidence="2" id="KW-1185">Reference proteome</keyword>
<gene>
    <name evidence="1" type="ORF">GCM10011379_50900</name>
</gene>
<protein>
    <submittedName>
        <fullName evidence="1">Uncharacterized protein</fullName>
    </submittedName>
</protein>
<dbReference type="InterPro" id="IPR011990">
    <property type="entry name" value="TPR-like_helical_dom_sf"/>
</dbReference>
<reference evidence="1" key="1">
    <citation type="journal article" date="2014" name="Int. J. Syst. Evol. Microbiol.">
        <title>Complete genome sequence of Corynebacterium casei LMG S-19264T (=DSM 44701T), isolated from a smear-ripened cheese.</title>
        <authorList>
            <consortium name="US DOE Joint Genome Institute (JGI-PGF)"/>
            <person name="Walter F."/>
            <person name="Albersmeier A."/>
            <person name="Kalinowski J."/>
            <person name="Ruckert C."/>
        </authorList>
    </citation>
    <scope>NUCLEOTIDE SEQUENCE</scope>
    <source>
        <strain evidence="1">CGMCC 1.15290</strain>
    </source>
</reference>
<proteinExistence type="predicted"/>
<reference evidence="1" key="2">
    <citation type="submission" date="2020-09" db="EMBL/GenBank/DDBJ databases">
        <authorList>
            <person name="Sun Q."/>
            <person name="Zhou Y."/>
        </authorList>
    </citation>
    <scope>NUCLEOTIDE SEQUENCE</scope>
    <source>
        <strain evidence="1">CGMCC 1.15290</strain>
    </source>
</reference>
<dbReference type="AlphaFoldDB" id="A0A917MZ06"/>
<dbReference type="SUPFAM" id="SSF48452">
    <property type="entry name" value="TPR-like"/>
    <property type="match status" value="1"/>
</dbReference>
<accession>A0A917MZ06</accession>
<evidence type="ECO:0000313" key="1">
    <source>
        <dbReference type="EMBL" id="GGH80271.1"/>
    </source>
</evidence>
<organism evidence="1 2">
    <name type="scientific">Filimonas zeae</name>
    <dbReference type="NCBI Taxonomy" id="1737353"/>
    <lineage>
        <taxon>Bacteria</taxon>
        <taxon>Pseudomonadati</taxon>
        <taxon>Bacteroidota</taxon>
        <taxon>Chitinophagia</taxon>
        <taxon>Chitinophagales</taxon>
        <taxon>Chitinophagaceae</taxon>
        <taxon>Filimonas</taxon>
    </lineage>
</organism>
<dbReference type="EMBL" id="BMIB01000005">
    <property type="protein sequence ID" value="GGH80271.1"/>
    <property type="molecule type" value="Genomic_DNA"/>
</dbReference>
<evidence type="ECO:0000313" key="2">
    <source>
        <dbReference type="Proteomes" id="UP000627292"/>
    </source>
</evidence>
<dbReference type="RefSeq" id="WP_188957856.1">
    <property type="nucleotide sequence ID" value="NZ_BMIB01000005.1"/>
</dbReference>
<sequence>MAASTSVAQEFYKVRNEWAGIDDIQSWKLAIWVAQFHDVDIIDKFMETERLPIGVFNDIFFRFDTEYKGDHTAFEQQLWKEFEEWFIKPQDAKYDMYLALKNEGLLLHDFVPDTKLVPTFGNLLKELVRFRRCIDGLDKHTHFCLYFPPGRPDTAPLSGWFTKKLEEGIPSEIRLATIDFAEKRKVVVTNRKVLPLVAELRPVLDMPAAIDNEMSKGGGSYDTVSTDARYRNQIRIVMNTTIKKDEPLLTREVNTLLLLSRQLNTPSTATATLLIAAQAYFSIGSSDNCKMYTEEALSKAAKLMEAGDASGYPTWKACMMLKGALLMGARKRKESMAVYEQLALTATEHGDAFFMMEGYRLCGHLHYEMRAYEQAFETLLLSITAGSYLEREVRRQSTFLQAAYLALLVGKKIRTPQELEPVKEQLASWLGNDWESLLQEEGVVKAKARQKRKRFAL</sequence>
<comment type="caution">
    <text evidence="1">The sequence shown here is derived from an EMBL/GenBank/DDBJ whole genome shotgun (WGS) entry which is preliminary data.</text>
</comment>
<dbReference type="Proteomes" id="UP000627292">
    <property type="component" value="Unassembled WGS sequence"/>
</dbReference>